<organism evidence="2 3">
    <name type="scientific">Rotaria socialis</name>
    <dbReference type="NCBI Taxonomy" id="392032"/>
    <lineage>
        <taxon>Eukaryota</taxon>
        <taxon>Metazoa</taxon>
        <taxon>Spiralia</taxon>
        <taxon>Gnathifera</taxon>
        <taxon>Rotifera</taxon>
        <taxon>Eurotatoria</taxon>
        <taxon>Bdelloidea</taxon>
        <taxon>Philodinida</taxon>
        <taxon>Philodinidae</taxon>
        <taxon>Rotaria</taxon>
    </lineage>
</organism>
<evidence type="ECO:0000313" key="2">
    <source>
        <dbReference type="EMBL" id="CAF4421935.1"/>
    </source>
</evidence>
<dbReference type="GO" id="GO:0000184">
    <property type="term" value="P:nuclear-transcribed mRNA catabolic process, nonsense-mediated decay"/>
    <property type="evidence" value="ECO:0007669"/>
    <property type="project" value="InterPro"/>
</dbReference>
<dbReference type="Pfam" id="PF15785">
    <property type="entry name" value="SMG1"/>
    <property type="match status" value="2"/>
</dbReference>
<evidence type="ECO:0008006" key="4">
    <source>
        <dbReference type="Google" id="ProtNLM"/>
    </source>
</evidence>
<dbReference type="PANTHER" id="PTHR11139">
    <property type="entry name" value="ATAXIA TELANGIECTASIA MUTATED ATM -RELATED"/>
    <property type="match status" value="1"/>
</dbReference>
<gene>
    <name evidence="2" type="ORF">UJA718_LOCUS20645</name>
</gene>
<feature type="compositionally biased region" description="Basic and acidic residues" evidence="1">
    <location>
        <begin position="799"/>
        <end position="811"/>
    </location>
</feature>
<feature type="compositionally biased region" description="Acidic residues" evidence="1">
    <location>
        <begin position="812"/>
        <end position="830"/>
    </location>
</feature>
<sequence length="877" mass="100852">MKVVDLSDHDSCAKLASSIFALIQDVLQLFNRLLTIKSIPVVQQVYQAILADMTSNFNVLLNVLEQKTIVIAVDYGVLKTLYSHCAAHEHLIHNSDLFKQNDTNNTMSLTKDNFEDLLKLLHRLIVNSHLSCHDTKRMYATTWLERLFQSCQRQKTLRFFAWSIDNNTKKVEAPSSEQTNGSSTSSSSGEVNVSTDKGDWWCDLHRCGLLLQLITVKFFCITNKSTCCEWLNRIRIPIILTALRSGQYESAARNFNQYLLHTCSLGQAEASKFEFVIISFVQSLIKLHNSMAIHGIYVWLKNIHQLDWSWIQVCEHEAAGNLEQAAYEYKLLLNEHFKSLLMINEKTEDKISGGLVKFLIQKVYDCYLSLHQWPELIAWNDTHIKMQMAFLQDDNEDLRTAMETTIDINAIRAMSCFENRDFEGLKVSMRKMPNSQATGEELGRSISCGWDMEAFDMLATVETLKGVSKRRSGLWSLNAILQLTRIHNNRKVPLLPGQKFAPVQHSVRALNYILLYSQLSSNNQKIYDILLNGHVLQLKVIMKQQQIMLCEFGKLCQLRKQYIITGLGVDIAGEPFVRKNIPLDELLIGELLDFSTLTRPNLAKSWFRFADWAYLWGRQLLALSIPYEVSSDELTEISRILSSIRILNDDDSELTASELSSLHSYRTDLSRALIQIRIKKNNDTFNVLVTLHLLHVLVRYPQQLRTNGWAIANKSAAIRYDPPVIFETNLLNSPTVAWKRLIPQLFSHLNHPDSSVRDYLTNLLIRIAKDFPQLILYSVVVGITDDSKMRRIKSRDDNIYQRKSASTHESEDEKSENDIDEDDEEEDDIEKQENAVAIQNSFRLIYDVLSETNSHLVGQVKLFIHELRRVTVLWNEL</sequence>
<dbReference type="EMBL" id="CAJOBP010003878">
    <property type="protein sequence ID" value="CAF4421935.1"/>
    <property type="molecule type" value="Genomic_DNA"/>
</dbReference>
<dbReference type="AlphaFoldDB" id="A0A820QI30"/>
<feature type="region of interest" description="Disordered" evidence="1">
    <location>
        <begin position="171"/>
        <end position="192"/>
    </location>
</feature>
<protein>
    <recommendedName>
        <fullName evidence="4">FAT domain-containing protein</fullName>
    </recommendedName>
</protein>
<feature type="compositionally biased region" description="Low complexity" evidence="1">
    <location>
        <begin position="175"/>
        <end position="192"/>
    </location>
</feature>
<evidence type="ECO:0000256" key="1">
    <source>
        <dbReference type="SAM" id="MobiDB-lite"/>
    </source>
</evidence>
<dbReference type="InterPro" id="IPR050517">
    <property type="entry name" value="DDR_Repair_Kinase"/>
</dbReference>
<feature type="region of interest" description="Disordered" evidence="1">
    <location>
        <begin position="799"/>
        <end position="831"/>
    </location>
</feature>
<evidence type="ECO:0000313" key="3">
    <source>
        <dbReference type="Proteomes" id="UP000663873"/>
    </source>
</evidence>
<dbReference type="GO" id="GO:0004674">
    <property type="term" value="F:protein serine/threonine kinase activity"/>
    <property type="evidence" value="ECO:0007669"/>
    <property type="project" value="InterPro"/>
</dbReference>
<keyword evidence="3" id="KW-1185">Reference proteome</keyword>
<comment type="caution">
    <text evidence="2">The sequence shown here is derived from an EMBL/GenBank/DDBJ whole genome shotgun (WGS) entry which is preliminary data.</text>
</comment>
<accession>A0A820QI30</accession>
<reference evidence="2" key="1">
    <citation type="submission" date="2021-02" db="EMBL/GenBank/DDBJ databases">
        <authorList>
            <person name="Nowell W R."/>
        </authorList>
    </citation>
    <scope>NUCLEOTIDE SEQUENCE</scope>
</reference>
<proteinExistence type="predicted"/>
<name>A0A820QI30_9BILA</name>
<dbReference type="InterPro" id="IPR031559">
    <property type="entry name" value="SMG1"/>
</dbReference>
<dbReference type="Proteomes" id="UP000663873">
    <property type="component" value="Unassembled WGS sequence"/>
</dbReference>
<dbReference type="GO" id="GO:0005634">
    <property type="term" value="C:nucleus"/>
    <property type="evidence" value="ECO:0007669"/>
    <property type="project" value="TreeGrafter"/>
</dbReference>